<dbReference type="FunFam" id="1.10.510.10:FF:000021">
    <property type="entry name" value="Serine/threonine protein kinase"/>
    <property type="match status" value="1"/>
</dbReference>
<gene>
    <name evidence="10" type="ORF">rosag_42930</name>
</gene>
<dbReference type="InterPro" id="IPR029058">
    <property type="entry name" value="AB_hydrolase_fold"/>
</dbReference>
<evidence type="ECO:0000256" key="4">
    <source>
        <dbReference type="ARBA" id="ARBA00022741"/>
    </source>
</evidence>
<keyword evidence="6 7" id="KW-0067">ATP-binding</keyword>
<evidence type="ECO:0000313" key="11">
    <source>
        <dbReference type="Proteomes" id="UP001161325"/>
    </source>
</evidence>
<dbReference type="AlphaFoldDB" id="A0AA37QJR7"/>
<evidence type="ECO:0000256" key="6">
    <source>
        <dbReference type="ARBA" id="ARBA00022840"/>
    </source>
</evidence>
<evidence type="ECO:0000256" key="1">
    <source>
        <dbReference type="ARBA" id="ARBA00012513"/>
    </source>
</evidence>
<dbReference type="InterPro" id="IPR017441">
    <property type="entry name" value="Protein_kinase_ATP_BS"/>
</dbReference>
<dbReference type="RefSeq" id="WP_284352210.1">
    <property type="nucleotide sequence ID" value="NZ_BRXS01000007.1"/>
</dbReference>
<protein>
    <recommendedName>
        <fullName evidence="1">non-specific serine/threonine protein kinase</fullName>
        <ecNumber evidence="1">2.7.11.1</ecNumber>
    </recommendedName>
</protein>
<dbReference type="Gene3D" id="3.40.50.1820">
    <property type="entry name" value="alpha/beta hydrolase"/>
    <property type="match status" value="1"/>
</dbReference>
<dbReference type="SUPFAM" id="SSF56112">
    <property type="entry name" value="Protein kinase-like (PK-like)"/>
    <property type="match status" value="1"/>
</dbReference>
<evidence type="ECO:0000256" key="2">
    <source>
        <dbReference type="ARBA" id="ARBA00022527"/>
    </source>
</evidence>
<dbReference type="Gene3D" id="3.30.200.20">
    <property type="entry name" value="Phosphorylase Kinase, domain 1"/>
    <property type="match status" value="1"/>
</dbReference>
<dbReference type="Gene3D" id="3.90.1580.10">
    <property type="entry name" value="paralog of FGE (formylglycine-generating enzyme)"/>
    <property type="match status" value="1"/>
</dbReference>
<dbReference type="PROSITE" id="PS00107">
    <property type="entry name" value="PROTEIN_KINASE_ATP"/>
    <property type="match status" value="1"/>
</dbReference>
<feature type="transmembrane region" description="Helical" evidence="8">
    <location>
        <begin position="358"/>
        <end position="378"/>
    </location>
</feature>
<keyword evidence="3" id="KW-0808">Transferase</keyword>
<evidence type="ECO:0000256" key="5">
    <source>
        <dbReference type="ARBA" id="ARBA00022777"/>
    </source>
</evidence>
<dbReference type="Pfam" id="PF03781">
    <property type="entry name" value="FGE-sulfatase"/>
    <property type="match status" value="1"/>
</dbReference>
<dbReference type="InterPro" id="IPR042095">
    <property type="entry name" value="SUMF_sf"/>
</dbReference>
<dbReference type="Proteomes" id="UP001161325">
    <property type="component" value="Unassembled WGS sequence"/>
</dbReference>
<dbReference type="PROSITE" id="PS00108">
    <property type="entry name" value="PROTEIN_KINASE_ST"/>
    <property type="match status" value="1"/>
</dbReference>
<name>A0AA37QJR7_9BACT</name>
<keyword evidence="8" id="KW-1133">Transmembrane helix</keyword>
<dbReference type="InterPro" id="IPR008271">
    <property type="entry name" value="Ser/Thr_kinase_AS"/>
</dbReference>
<keyword evidence="11" id="KW-1185">Reference proteome</keyword>
<keyword evidence="4 7" id="KW-0547">Nucleotide-binding</keyword>
<dbReference type="Pfam" id="PF00069">
    <property type="entry name" value="Pkinase"/>
    <property type="match status" value="1"/>
</dbReference>
<dbReference type="GO" id="GO:0004674">
    <property type="term" value="F:protein serine/threonine kinase activity"/>
    <property type="evidence" value="ECO:0007669"/>
    <property type="project" value="UniProtKB-KW"/>
</dbReference>
<feature type="domain" description="Protein kinase" evidence="9">
    <location>
        <begin position="89"/>
        <end position="345"/>
    </location>
</feature>
<dbReference type="InterPro" id="IPR016187">
    <property type="entry name" value="CTDL_fold"/>
</dbReference>
<organism evidence="10 11">
    <name type="scientific">Roseisolibacter agri</name>
    <dbReference type="NCBI Taxonomy" id="2014610"/>
    <lineage>
        <taxon>Bacteria</taxon>
        <taxon>Pseudomonadati</taxon>
        <taxon>Gemmatimonadota</taxon>
        <taxon>Gemmatimonadia</taxon>
        <taxon>Gemmatimonadales</taxon>
        <taxon>Gemmatimonadaceae</taxon>
        <taxon>Roseisolibacter</taxon>
    </lineage>
</organism>
<dbReference type="Gene3D" id="1.10.510.10">
    <property type="entry name" value="Transferase(Phosphotransferase) domain 1"/>
    <property type="match status" value="1"/>
</dbReference>
<sequence length="1038" mass="115252">MTDEAERLYEHARALPREARAAFLDASCRDDPHLRDELASLLEHAAAAEEFFARFGRAAGGSPSALRIEDSRASASAPDPLVGRAVGRYRILSRIGRGGMGTVYRAHDTRLARDVALKFLPPHLGAQLDARERLLVEARAAAALEHANVCVVHEIGETDDARPFIAMALYEGETLKQRLARGRLTVDEATDVAVQIARGLAAAHARGIVHRDVKPGNVMLTPEGTVRLLDFGLAKVTDVSLTRPGATPGTIAYMSPEQARGDAVDQRTDLWSLGVVLHEMLTGARPFRGGSDAALLHAILHAPPEPIAARRPETPERLVRVVERLLRKDPRERYGSAAELLADLAGRPSRAVGRRVRIAALVVALLAAVVGATAYWYAGRDADARWLVDDALPRIERYLDVADFESAYALAKEIERRTPQRHELAELWPRMSWRVTLTSEPEGARVFRQSYGVATDEWEALGRTPLRGIRVPYGLSRLRLELDGHRPILRALGGAHLNWEELKAVDADMLLVGPETYRLDTEETLPPDMVRVPRQQVVVGGDVLEVRDFLLGRYEVTNAEYRRFVQAGGYARPELWDPVVVRGRPVTWEAARRRFVDRTGRPGPSTWEAGDFPDGRDAYPVSGVSWYEAAAYARFVGRELPTAHHWQAALANSMFPWLLPASNFSGQGPRPVTTSRAMTHVGAFDMTGNVREWTRSRIGAERIILGGSWNDPYYIAGTSDASALPEDRSPTNGFRLAITHDAPAVAARLRAPIRARTTVSVDAKGQPVSDAVFAAYGRLFDYRRGPLNASVERIDRTRLWTRERVRFDAGYGGERMLLHLYLPTTGAPPYQTVVYWPGWDTFALDDVDLYFAKQLDFIVKSGRAVAFPIYEGIFDRKVGDVRRRPDFDTAEYRDNAIDAVKDLRRSIDYLDTRSDVDARRIAFFGYSWGGVNGPLALAHEPRLRTAVIEVALLPPMSAIPEVDPINALPRVRQPTLVLSGEFDPMVPVANARRYFALIGARAADKRHVLAIGGHFIPRDLLIRETLDWLDAHLGRTGR</sequence>
<dbReference type="CDD" id="cd14014">
    <property type="entry name" value="STKc_PknB_like"/>
    <property type="match status" value="1"/>
</dbReference>
<keyword evidence="2" id="KW-0723">Serine/threonine-protein kinase</keyword>
<dbReference type="SUPFAM" id="SSF56436">
    <property type="entry name" value="C-type lectin-like"/>
    <property type="match status" value="1"/>
</dbReference>
<dbReference type="PANTHER" id="PTHR43289">
    <property type="entry name" value="MITOGEN-ACTIVATED PROTEIN KINASE KINASE KINASE 20-RELATED"/>
    <property type="match status" value="1"/>
</dbReference>
<dbReference type="PROSITE" id="PS50011">
    <property type="entry name" value="PROTEIN_KINASE_DOM"/>
    <property type="match status" value="1"/>
</dbReference>
<dbReference type="InterPro" id="IPR005532">
    <property type="entry name" value="SUMF_dom"/>
</dbReference>
<dbReference type="SMART" id="SM00220">
    <property type="entry name" value="S_TKc"/>
    <property type="match status" value="1"/>
</dbReference>
<evidence type="ECO:0000256" key="8">
    <source>
        <dbReference type="SAM" id="Phobius"/>
    </source>
</evidence>
<evidence type="ECO:0000256" key="3">
    <source>
        <dbReference type="ARBA" id="ARBA00022679"/>
    </source>
</evidence>
<proteinExistence type="predicted"/>
<dbReference type="InterPro" id="IPR011009">
    <property type="entry name" value="Kinase-like_dom_sf"/>
</dbReference>
<dbReference type="GO" id="GO:0005524">
    <property type="term" value="F:ATP binding"/>
    <property type="evidence" value="ECO:0007669"/>
    <property type="project" value="UniProtKB-UniRule"/>
</dbReference>
<keyword evidence="8" id="KW-0472">Membrane</keyword>
<keyword evidence="8" id="KW-0812">Transmembrane</keyword>
<comment type="caution">
    <text evidence="10">The sequence shown here is derived from an EMBL/GenBank/DDBJ whole genome shotgun (WGS) entry which is preliminary data.</text>
</comment>
<evidence type="ECO:0000259" key="9">
    <source>
        <dbReference type="PROSITE" id="PS50011"/>
    </source>
</evidence>
<feature type="binding site" evidence="7">
    <location>
        <position position="118"/>
    </location>
    <ligand>
        <name>ATP</name>
        <dbReference type="ChEBI" id="CHEBI:30616"/>
    </ligand>
</feature>
<keyword evidence="5" id="KW-0418">Kinase</keyword>
<dbReference type="PANTHER" id="PTHR43289:SF6">
    <property type="entry name" value="SERINE_THREONINE-PROTEIN KINASE NEKL-3"/>
    <property type="match status" value="1"/>
</dbReference>
<dbReference type="EC" id="2.7.11.1" evidence="1"/>
<dbReference type="EMBL" id="BRXS01000007">
    <property type="protein sequence ID" value="GLC27780.1"/>
    <property type="molecule type" value="Genomic_DNA"/>
</dbReference>
<evidence type="ECO:0000313" key="10">
    <source>
        <dbReference type="EMBL" id="GLC27780.1"/>
    </source>
</evidence>
<accession>A0AA37QJR7</accession>
<dbReference type="InterPro" id="IPR000719">
    <property type="entry name" value="Prot_kinase_dom"/>
</dbReference>
<evidence type="ECO:0000256" key="7">
    <source>
        <dbReference type="PROSITE-ProRule" id="PRU10141"/>
    </source>
</evidence>
<dbReference type="SUPFAM" id="SSF53474">
    <property type="entry name" value="alpha/beta-Hydrolases"/>
    <property type="match status" value="1"/>
</dbReference>
<reference evidence="10" key="1">
    <citation type="submission" date="2022-08" db="EMBL/GenBank/DDBJ databases">
        <title>Draft genome sequencing of Roseisolibacter agri AW1220.</title>
        <authorList>
            <person name="Tobiishi Y."/>
            <person name="Tonouchi A."/>
        </authorList>
    </citation>
    <scope>NUCLEOTIDE SEQUENCE</scope>
    <source>
        <strain evidence="10">AW1220</strain>
    </source>
</reference>